<dbReference type="KEGG" id="mar:MAE_22690"/>
<dbReference type="GO" id="GO:0016787">
    <property type="term" value="F:hydrolase activity"/>
    <property type="evidence" value="ECO:0007669"/>
    <property type="project" value="UniProtKB-KW"/>
</dbReference>
<keyword evidence="9" id="KW-1185">Reference proteome</keyword>
<keyword evidence="3" id="KW-0540">Nuclease</keyword>
<reference evidence="8 9" key="1">
    <citation type="journal article" date="2007" name="DNA Res.">
        <title>Complete genomic structure of the bloom-forming toxic cyanobacterium Microcystis aeruginosa NIES-843.</title>
        <authorList>
            <person name="Kaneko T."/>
            <person name="Nakajima N."/>
            <person name="Okamoto S."/>
            <person name="Suzuki I."/>
            <person name="Tanabe Y."/>
            <person name="Tamaoki M."/>
            <person name="Nakamura Y."/>
            <person name="Kasai F."/>
            <person name="Watanabe A."/>
            <person name="Kawashima K."/>
            <person name="Kishida Y."/>
            <person name="Ono A."/>
            <person name="Shimizu Y."/>
            <person name="Takahashi C."/>
            <person name="Minami C."/>
            <person name="Fujishiro T."/>
            <person name="Kohara M."/>
            <person name="Katoh M."/>
            <person name="Nakazaki N."/>
            <person name="Nakayama S."/>
            <person name="Yamada M."/>
            <person name="Tabata S."/>
            <person name="Watanabe M.M."/>
        </authorList>
    </citation>
    <scope>NUCLEOTIDE SEQUENCE [LARGE SCALE GENOMIC DNA]</scope>
    <source>
        <strain evidence="9">NIES-843 / IAM M-247</strain>
    </source>
</reference>
<gene>
    <name evidence="8" type="ordered locus">MAE_22690</name>
</gene>
<dbReference type="PaxDb" id="449447-MAE_22690"/>
<comment type="similarity">
    <text evidence="1">Belongs to the HicA mRNA interferase family.</text>
</comment>
<evidence type="ECO:0000256" key="1">
    <source>
        <dbReference type="ARBA" id="ARBA00006620"/>
    </source>
</evidence>
<keyword evidence="2" id="KW-1277">Toxin-antitoxin system</keyword>
<keyword evidence="5" id="KW-0378">Hydrolase</keyword>
<sequence>MKSISGKKLCKIVEKKGWILKKITSSHHIYEKEDEDKIGSSVFVMQWRGVIRDETLIYKDIASIFANCFRSRTS</sequence>
<dbReference type="InterPro" id="IPR038570">
    <property type="entry name" value="HicA_sf"/>
</dbReference>
<evidence type="ECO:0000256" key="2">
    <source>
        <dbReference type="ARBA" id="ARBA00022649"/>
    </source>
</evidence>
<evidence type="ECO:0000256" key="7">
    <source>
        <dbReference type="ARBA" id="ARBA00023016"/>
    </source>
</evidence>
<evidence type="ECO:0000256" key="5">
    <source>
        <dbReference type="ARBA" id="ARBA00022801"/>
    </source>
</evidence>
<dbReference type="EnsemblBacteria" id="BAG02091">
    <property type="protein sequence ID" value="BAG02091"/>
    <property type="gene ID" value="MAE_22690"/>
</dbReference>
<dbReference type="Proteomes" id="UP000001510">
    <property type="component" value="Chromosome"/>
</dbReference>
<dbReference type="BioCyc" id="MAER449447:MAE_RS27685-MONOMER"/>
<protein>
    <recommendedName>
        <fullName evidence="10">YcfA-like protein</fullName>
    </recommendedName>
</protein>
<dbReference type="EMBL" id="AP009552">
    <property type="protein sequence ID" value="BAG02091.1"/>
    <property type="molecule type" value="Genomic_DNA"/>
</dbReference>
<evidence type="ECO:0000313" key="8">
    <source>
        <dbReference type="EMBL" id="BAG02091.1"/>
    </source>
</evidence>
<dbReference type="InterPro" id="IPR012933">
    <property type="entry name" value="HicA_mRNA_interferase"/>
</dbReference>
<evidence type="ECO:0008006" key="10">
    <source>
        <dbReference type="Google" id="ProtNLM"/>
    </source>
</evidence>
<dbReference type="AlphaFoldDB" id="B0JG86"/>
<evidence type="ECO:0000256" key="6">
    <source>
        <dbReference type="ARBA" id="ARBA00022884"/>
    </source>
</evidence>
<dbReference type="GO" id="GO:0003729">
    <property type="term" value="F:mRNA binding"/>
    <property type="evidence" value="ECO:0007669"/>
    <property type="project" value="InterPro"/>
</dbReference>
<dbReference type="Pfam" id="PF07927">
    <property type="entry name" value="HicA_toxin"/>
    <property type="match status" value="1"/>
</dbReference>
<dbReference type="eggNOG" id="COG1724">
    <property type="taxonomic scope" value="Bacteria"/>
</dbReference>
<proteinExistence type="inferred from homology"/>
<keyword evidence="7" id="KW-0346">Stress response</keyword>
<dbReference type="HOGENOM" id="CLU_2683736_0_0_3"/>
<dbReference type="GO" id="GO:0004519">
    <property type="term" value="F:endonuclease activity"/>
    <property type="evidence" value="ECO:0007669"/>
    <property type="project" value="UniProtKB-KW"/>
</dbReference>
<keyword evidence="6" id="KW-0694">RNA-binding</keyword>
<evidence type="ECO:0000256" key="4">
    <source>
        <dbReference type="ARBA" id="ARBA00022759"/>
    </source>
</evidence>
<evidence type="ECO:0000256" key="3">
    <source>
        <dbReference type="ARBA" id="ARBA00022722"/>
    </source>
</evidence>
<keyword evidence="4" id="KW-0255">Endonuclease</keyword>
<accession>B0JG86</accession>
<name>B0JG86_MICAN</name>
<dbReference type="Gene3D" id="3.30.920.30">
    <property type="entry name" value="Hypothetical protein"/>
    <property type="match status" value="1"/>
</dbReference>
<organism evidence="8 9">
    <name type="scientific">Microcystis aeruginosa (strain NIES-843 / IAM M-2473)</name>
    <dbReference type="NCBI Taxonomy" id="449447"/>
    <lineage>
        <taxon>Bacteria</taxon>
        <taxon>Bacillati</taxon>
        <taxon>Cyanobacteriota</taxon>
        <taxon>Cyanophyceae</taxon>
        <taxon>Oscillatoriophycideae</taxon>
        <taxon>Chroococcales</taxon>
        <taxon>Microcystaceae</taxon>
        <taxon>Microcystis</taxon>
    </lineage>
</organism>
<dbReference type="STRING" id="449447.MAE_22690"/>
<evidence type="ECO:0000313" key="9">
    <source>
        <dbReference type="Proteomes" id="UP000001510"/>
    </source>
</evidence>
<dbReference type="SUPFAM" id="SSF54786">
    <property type="entry name" value="YcfA/nrd intein domain"/>
    <property type="match status" value="1"/>
</dbReference>